<feature type="region of interest" description="Disordered" evidence="1">
    <location>
        <begin position="34"/>
        <end position="56"/>
    </location>
</feature>
<dbReference type="EMBL" id="JARKHS020010954">
    <property type="protein sequence ID" value="KAK8778266.1"/>
    <property type="molecule type" value="Genomic_DNA"/>
</dbReference>
<evidence type="ECO:0000256" key="1">
    <source>
        <dbReference type="SAM" id="MobiDB-lite"/>
    </source>
</evidence>
<gene>
    <name evidence="2" type="ORF">V5799_020394</name>
</gene>
<organism evidence="2 3">
    <name type="scientific">Amblyomma americanum</name>
    <name type="common">Lone star tick</name>
    <dbReference type="NCBI Taxonomy" id="6943"/>
    <lineage>
        <taxon>Eukaryota</taxon>
        <taxon>Metazoa</taxon>
        <taxon>Ecdysozoa</taxon>
        <taxon>Arthropoda</taxon>
        <taxon>Chelicerata</taxon>
        <taxon>Arachnida</taxon>
        <taxon>Acari</taxon>
        <taxon>Parasitiformes</taxon>
        <taxon>Ixodida</taxon>
        <taxon>Ixodoidea</taxon>
        <taxon>Ixodidae</taxon>
        <taxon>Amblyomminae</taxon>
        <taxon>Amblyomma</taxon>
    </lineage>
</organism>
<dbReference type="Proteomes" id="UP001321473">
    <property type="component" value="Unassembled WGS sequence"/>
</dbReference>
<dbReference type="AlphaFoldDB" id="A0AAQ4EU21"/>
<feature type="region of interest" description="Disordered" evidence="1">
    <location>
        <begin position="112"/>
        <end position="131"/>
    </location>
</feature>
<reference evidence="2 3" key="1">
    <citation type="journal article" date="2023" name="Arcadia Sci">
        <title>De novo assembly of a long-read Amblyomma americanum tick genome.</title>
        <authorList>
            <person name="Chou S."/>
            <person name="Poskanzer K.E."/>
            <person name="Rollins M."/>
            <person name="Thuy-Boun P.S."/>
        </authorList>
    </citation>
    <scope>NUCLEOTIDE SEQUENCE [LARGE SCALE GENOMIC DNA]</scope>
    <source>
        <strain evidence="2">F_SG_1</strain>
        <tissue evidence="2">Salivary glands</tissue>
    </source>
</reference>
<name>A0AAQ4EU21_AMBAM</name>
<keyword evidence="3" id="KW-1185">Reference proteome</keyword>
<comment type="caution">
    <text evidence="2">The sequence shown here is derived from an EMBL/GenBank/DDBJ whole genome shotgun (WGS) entry which is preliminary data.</text>
</comment>
<protein>
    <submittedName>
        <fullName evidence="2">Uncharacterized protein</fullName>
    </submittedName>
</protein>
<accession>A0AAQ4EU21</accession>
<evidence type="ECO:0000313" key="3">
    <source>
        <dbReference type="Proteomes" id="UP001321473"/>
    </source>
</evidence>
<sequence>MRPAASGQCVRSVRYCSRCPLPAADVIVARKSAARSREGEEFQTRPGPPGPFSSSRRVLPSVGQVMEAENRFSALTGGEWKPWELPPFCGARRAGCSEQRRSFRVHLTLGGRKRTDRREGRKSNSILRPSGASLHARDVAAKSKVSTAPLLSVVTPERILSACSTLSRLVLEALKGTSRMAAS</sequence>
<proteinExistence type="predicted"/>
<evidence type="ECO:0000313" key="2">
    <source>
        <dbReference type="EMBL" id="KAK8778266.1"/>
    </source>
</evidence>